<sequence>MTSESLMLKDQKLSMSIKRYPNLSSTQILSVCLLAEVSKAKGSWWYPYLKQLPRQYETLSSFSNFETQALQ</sequence>
<evidence type="ECO:0000313" key="1">
    <source>
        <dbReference type="EMBL" id="MCL7042874.1"/>
    </source>
</evidence>
<comment type="caution">
    <text evidence="1">The sequence shown here is derived from an EMBL/GenBank/DDBJ whole genome shotgun (WGS) entry which is preliminary data.</text>
</comment>
<protein>
    <submittedName>
        <fullName evidence="1">Uncharacterized protein</fullName>
    </submittedName>
</protein>
<proteinExistence type="predicted"/>
<name>A0AA41VKJ4_PAPNU</name>
<dbReference type="Gene3D" id="3.90.1410.10">
    <property type="entry name" value="set domain protein methyltransferase, domain 1"/>
    <property type="match status" value="1"/>
</dbReference>
<dbReference type="SUPFAM" id="SSF82199">
    <property type="entry name" value="SET domain"/>
    <property type="match status" value="1"/>
</dbReference>
<keyword evidence="2" id="KW-1185">Reference proteome</keyword>
<dbReference type="Proteomes" id="UP001177140">
    <property type="component" value="Unassembled WGS sequence"/>
</dbReference>
<dbReference type="EMBL" id="JAJJMA010240400">
    <property type="protein sequence ID" value="MCL7042874.1"/>
    <property type="molecule type" value="Genomic_DNA"/>
</dbReference>
<dbReference type="InterPro" id="IPR046341">
    <property type="entry name" value="SET_dom_sf"/>
</dbReference>
<organism evidence="1 2">
    <name type="scientific">Papaver nudicaule</name>
    <name type="common">Iceland poppy</name>
    <dbReference type="NCBI Taxonomy" id="74823"/>
    <lineage>
        <taxon>Eukaryota</taxon>
        <taxon>Viridiplantae</taxon>
        <taxon>Streptophyta</taxon>
        <taxon>Embryophyta</taxon>
        <taxon>Tracheophyta</taxon>
        <taxon>Spermatophyta</taxon>
        <taxon>Magnoliopsida</taxon>
        <taxon>Ranunculales</taxon>
        <taxon>Papaveraceae</taxon>
        <taxon>Papaveroideae</taxon>
        <taxon>Papaver</taxon>
    </lineage>
</organism>
<gene>
    <name evidence="1" type="ORF">MKW94_019513</name>
</gene>
<feature type="non-terminal residue" evidence="1">
    <location>
        <position position="71"/>
    </location>
</feature>
<dbReference type="AlphaFoldDB" id="A0AA41VKJ4"/>
<reference evidence="1" key="1">
    <citation type="submission" date="2022-03" db="EMBL/GenBank/DDBJ databases">
        <title>A functionally conserved STORR gene fusion in Papaver species that diverged 16.8 million years ago.</title>
        <authorList>
            <person name="Catania T."/>
        </authorList>
    </citation>
    <scope>NUCLEOTIDE SEQUENCE</scope>
    <source>
        <strain evidence="1">S-191538</strain>
    </source>
</reference>
<evidence type="ECO:0000313" key="2">
    <source>
        <dbReference type="Proteomes" id="UP001177140"/>
    </source>
</evidence>
<accession>A0AA41VKJ4</accession>